<keyword evidence="2" id="KW-1185">Reference proteome</keyword>
<organism evidence="1 2">
    <name type="scientific">Otus sunia</name>
    <name type="common">Oriental scops-owl</name>
    <dbReference type="NCBI Taxonomy" id="257818"/>
    <lineage>
        <taxon>Eukaryota</taxon>
        <taxon>Metazoa</taxon>
        <taxon>Chordata</taxon>
        <taxon>Craniata</taxon>
        <taxon>Vertebrata</taxon>
        <taxon>Euteleostomi</taxon>
        <taxon>Archelosauria</taxon>
        <taxon>Archosauria</taxon>
        <taxon>Dinosauria</taxon>
        <taxon>Saurischia</taxon>
        <taxon>Theropoda</taxon>
        <taxon>Coelurosauria</taxon>
        <taxon>Aves</taxon>
        <taxon>Neognathae</taxon>
        <taxon>Neoaves</taxon>
        <taxon>Telluraves</taxon>
        <taxon>Strigiformes</taxon>
        <taxon>Strigidae</taxon>
        <taxon>Otus</taxon>
    </lineage>
</organism>
<sequence length="102" mass="11943">MSEITPDIFYKKAKSDYAENSESVLFTRRSATLRDTEGLLMLGPHIRNNPRLLRLQKSTGFFDQIKKNHYSHLKMSGFHALQKHFIPVAFCIMIHYECYGVY</sequence>
<evidence type="ECO:0000313" key="1">
    <source>
        <dbReference type="Ensembl" id="ENSOSUP00000008210.1"/>
    </source>
</evidence>
<reference evidence="1" key="2">
    <citation type="submission" date="2025-09" db="UniProtKB">
        <authorList>
            <consortium name="Ensembl"/>
        </authorList>
    </citation>
    <scope>IDENTIFICATION</scope>
</reference>
<accession>A0A8C8APT7</accession>
<proteinExistence type="predicted"/>
<reference evidence="1" key="1">
    <citation type="submission" date="2025-08" db="UniProtKB">
        <authorList>
            <consortium name="Ensembl"/>
        </authorList>
    </citation>
    <scope>IDENTIFICATION</scope>
</reference>
<dbReference type="Ensembl" id="ENSOSUT00000008514.1">
    <property type="protein sequence ID" value="ENSOSUP00000008210.1"/>
    <property type="gene ID" value="ENSOSUG00000006063.1"/>
</dbReference>
<evidence type="ECO:0000313" key="2">
    <source>
        <dbReference type="Proteomes" id="UP000694552"/>
    </source>
</evidence>
<protein>
    <submittedName>
        <fullName evidence="1">Uncharacterized protein</fullName>
    </submittedName>
</protein>
<dbReference type="AlphaFoldDB" id="A0A8C8APT7"/>
<dbReference type="Proteomes" id="UP000694552">
    <property type="component" value="Unplaced"/>
</dbReference>
<name>A0A8C8APT7_9STRI</name>